<organism evidence="6 7">
    <name type="scientific">Chloropicon roscoffensis</name>
    <dbReference type="NCBI Taxonomy" id="1461544"/>
    <lineage>
        <taxon>Eukaryota</taxon>
        <taxon>Viridiplantae</taxon>
        <taxon>Chlorophyta</taxon>
        <taxon>Chloropicophyceae</taxon>
        <taxon>Chloropicales</taxon>
        <taxon>Chloropicaceae</taxon>
        <taxon>Chloropicon</taxon>
    </lineage>
</organism>
<comment type="subcellular location">
    <subcellularLocation>
        <location evidence="1">Endomembrane system</location>
        <topology evidence="1">Multi-pass membrane protein</topology>
    </subcellularLocation>
</comment>
<evidence type="ECO:0000313" key="7">
    <source>
        <dbReference type="Proteomes" id="UP001472866"/>
    </source>
</evidence>
<evidence type="ECO:0000256" key="2">
    <source>
        <dbReference type="ARBA" id="ARBA00022692"/>
    </source>
</evidence>
<dbReference type="EMBL" id="CP151511">
    <property type="protein sequence ID" value="WZN65192.1"/>
    <property type="molecule type" value="Genomic_DNA"/>
</dbReference>
<dbReference type="GO" id="GO:0012505">
    <property type="term" value="C:endomembrane system"/>
    <property type="evidence" value="ECO:0007669"/>
    <property type="project" value="UniProtKB-SubCell"/>
</dbReference>
<dbReference type="InterPro" id="IPR051115">
    <property type="entry name" value="LAPTM_transporter"/>
</dbReference>
<keyword evidence="7" id="KW-1185">Reference proteome</keyword>
<keyword evidence="4 5" id="KW-0472">Membrane</keyword>
<evidence type="ECO:0000256" key="4">
    <source>
        <dbReference type="ARBA" id="ARBA00023136"/>
    </source>
</evidence>
<dbReference type="Proteomes" id="UP001472866">
    <property type="component" value="Chromosome 11"/>
</dbReference>
<proteinExistence type="predicted"/>
<feature type="transmembrane region" description="Helical" evidence="5">
    <location>
        <begin position="83"/>
        <end position="107"/>
    </location>
</feature>
<sequence>MSQPGLSPGTKFNLKNILGTNPPPTMQSGRRVPNGANVREKCCFCFDLRVGIITITCVYITLYLISVANMITNSLGWQMRPKGWQGFDIFCVVVGLPLCVVGLIGAIKKMPKMVYAYFLYYVLYTVVTFLAAIAMLVEISRGKESKAFMEKCMNDPGLDYDTCKNAAKTTLIITTVFNLIFALFQVYWTYATRRFYLNILLQNAGHFSSYMQV</sequence>
<evidence type="ECO:0000256" key="3">
    <source>
        <dbReference type="ARBA" id="ARBA00022989"/>
    </source>
</evidence>
<gene>
    <name evidence="6" type="ORF">HKI87_11g67490</name>
</gene>
<evidence type="ECO:0000256" key="1">
    <source>
        <dbReference type="ARBA" id="ARBA00004127"/>
    </source>
</evidence>
<feature type="transmembrane region" description="Helical" evidence="5">
    <location>
        <begin position="114"/>
        <end position="137"/>
    </location>
</feature>
<accession>A0AAX4PGU7</accession>
<dbReference type="PANTHER" id="PTHR12479">
    <property type="entry name" value="LYSOSOMAL-ASSOCIATED TRANSMEMBRANE PROTEIN"/>
    <property type="match status" value="1"/>
</dbReference>
<dbReference type="PANTHER" id="PTHR12479:SF10">
    <property type="entry name" value="LYSOSOMAL-ASSOCIATED TRANSMEMBRANE PROTEIN"/>
    <property type="match status" value="1"/>
</dbReference>
<evidence type="ECO:0000313" key="6">
    <source>
        <dbReference type="EMBL" id="WZN65192.1"/>
    </source>
</evidence>
<feature type="transmembrane region" description="Helical" evidence="5">
    <location>
        <begin position="171"/>
        <end position="190"/>
    </location>
</feature>
<name>A0AAX4PGU7_9CHLO</name>
<keyword evidence="2 5" id="KW-0812">Transmembrane</keyword>
<feature type="transmembrane region" description="Helical" evidence="5">
    <location>
        <begin position="48"/>
        <end position="71"/>
    </location>
</feature>
<reference evidence="6 7" key="1">
    <citation type="submission" date="2024-03" db="EMBL/GenBank/DDBJ databases">
        <title>Complete genome sequence of the green alga Chloropicon roscoffensis RCC1871.</title>
        <authorList>
            <person name="Lemieux C."/>
            <person name="Pombert J.-F."/>
            <person name="Otis C."/>
            <person name="Turmel M."/>
        </authorList>
    </citation>
    <scope>NUCLEOTIDE SEQUENCE [LARGE SCALE GENOMIC DNA]</scope>
    <source>
        <strain evidence="6 7">RCC1871</strain>
    </source>
</reference>
<protein>
    <submittedName>
        <fullName evidence="6">Uncharacterized protein</fullName>
    </submittedName>
</protein>
<keyword evidence="3 5" id="KW-1133">Transmembrane helix</keyword>
<dbReference type="AlphaFoldDB" id="A0AAX4PGU7"/>
<evidence type="ECO:0000256" key="5">
    <source>
        <dbReference type="SAM" id="Phobius"/>
    </source>
</evidence>
<dbReference type="GO" id="GO:0005765">
    <property type="term" value="C:lysosomal membrane"/>
    <property type="evidence" value="ECO:0007669"/>
    <property type="project" value="TreeGrafter"/>
</dbReference>